<dbReference type="SMART" id="SM00382">
    <property type="entry name" value="AAA"/>
    <property type="match status" value="1"/>
</dbReference>
<feature type="domain" description="ABC transporter" evidence="3">
    <location>
        <begin position="6"/>
        <end position="237"/>
    </location>
</feature>
<keyword evidence="2 4" id="KW-0067">ATP-binding</keyword>
<keyword evidence="5" id="KW-1185">Reference proteome</keyword>
<dbReference type="PANTHER" id="PTHR24220">
    <property type="entry name" value="IMPORT ATP-BINDING PROTEIN"/>
    <property type="match status" value="1"/>
</dbReference>
<comment type="caution">
    <text evidence="4">The sequence shown here is derived from an EMBL/GenBank/DDBJ whole genome shotgun (WGS) entry which is preliminary data.</text>
</comment>
<dbReference type="InterPro" id="IPR003593">
    <property type="entry name" value="AAA+_ATPase"/>
</dbReference>
<dbReference type="Gene3D" id="3.40.50.300">
    <property type="entry name" value="P-loop containing nucleotide triphosphate hydrolases"/>
    <property type="match status" value="1"/>
</dbReference>
<keyword evidence="1" id="KW-0547">Nucleotide-binding</keyword>
<dbReference type="Proteomes" id="UP001595377">
    <property type="component" value="Unassembled WGS sequence"/>
</dbReference>
<dbReference type="InterPro" id="IPR015854">
    <property type="entry name" value="ABC_transpr_LolD-like"/>
</dbReference>
<evidence type="ECO:0000259" key="3">
    <source>
        <dbReference type="PROSITE" id="PS50893"/>
    </source>
</evidence>
<reference evidence="5" key="1">
    <citation type="journal article" date="2019" name="Int. J. Syst. Evol. Microbiol.">
        <title>The Global Catalogue of Microorganisms (GCM) 10K type strain sequencing project: providing services to taxonomists for standard genome sequencing and annotation.</title>
        <authorList>
            <consortium name="The Broad Institute Genomics Platform"/>
            <consortium name="The Broad Institute Genome Sequencing Center for Infectious Disease"/>
            <person name="Wu L."/>
            <person name="Ma J."/>
        </authorList>
    </citation>
    <scope>NUCLEOTIDE SEQUENCE [LARGE SCALE GENOMIC DNA]</scope>
    <source>
        <strain evidence="5">KCTC 52677</strain>
    </source>
</reference>
<gene>
    <name evidence="4" type="ORF">ACFOHH_11765</name>
</gene>
<organism evidence="4 5">
    <name type="scientific">Shinella pollutisoli</name>
    <dbReference type="NCBI Taxonomy" id="2250594"/>
    <lineage>
        <taxon>Bacteria</taxon>
        <taxon>Pseudomonadati</taxon>
        <taxon>Pseudomonadota</taxon>
        <taxon>Alphaproteobacteria</taxon>
        <taxon>Hyphomicrobiales</taxon>
        <taxon>Rhizobiaceae</taxon>
        <taxon>Shinella</taxon>
    </lineage>
</organism>
<accession>A0ABV7DFT5</accession>
<evidence type="ECO:0000313" key="5">
    <source>
        <dbReference type="Proteomes" id="UP001595377"/>
    </source>
</evidence>
<dbReference type="EMBL" id="JBHRSP010000017">
    <property type="protein sequence ID" value="MFC3073780.1"/>
    <property type="molecule type" value="Genomic_DNA"/>
</dbReference>
<evidence type="ECO:0000256" key="2">
    <source>
        <dbReference type="ARBA" id="ARBA00022840"/>
    </source>
</evidence>
<dbReference type="InterPro" id="IPR003439">
    <property type="entry name" value="ABC_transporter-like_ATP-bd"/>
</dbReference>
<dbReference type="InterPro" id="IPR027417">
    <property type="entry name" value="P-loop_NTPase"/>
</dbReference>
<evidence type="ECO:0000256" key="1">
    <source>
        <dbReference type="ARBA" id="ARBA00022741"/>
    </source>
</evidence>
<dbReference type="Pfam" id="PF00005">
    <property type="entry name" value="ABC_tran"/>
    <property type="match status" value="1"/>
</dbReference>
<dbReference type="SUPFAM" id="SSF52540">
    <property type="entry name" value="P-loop containing nucleoside triphosphate hydrolases"/>
    <property type="match status" value="1"/>
</dbReference>
<sequence length="237" mass="25049">MLALTIEGLELTYPGLAAPVLDIPGLTVAAGAHVALTGASGSGKTSLVNVITGMERAGRGRILWNGEDIALLSENRRDGWRLAHVGLVMQEFHLFPGLSAEANVLLPHRLSRLSLEPGMRRRALDLLERVGIERPGQPVETMSRGQMQRVAVARALVGRPGVVVADEPTASLDREAGAAVSDLLLELARETGATLIAASHDERLIGRLDRVVRLENGRIAGEAAVHPGEGTKVAAAL</sequence>
<dbReference type="GO" id="GO:0005524">
    <property type="term" value="F:ATP binding"/>
    <property type="evidence" value="ECO:0007669"/>
    <property type="project" value="UniProtKB-KW"/>
</dbReference>
<dbReference type="PROSITE" id="PS50893">
    <property type="entry name" value="ABC_TRANSPORTER_2"/>
    <property type="match status" value="1"/>
</dbReference>
<dbReference type="PANTHER" id="PTHR24220:SF611">
    <property type="entry name" value="ATP-BINDING COMPONENT OF ABC TRANSPORTER-RELATED"/>
    <property type="match status" value="1"/>
</dbReference>
<proteinExistence type="predicted"/>
<name>A0ABV7DFT5_9HYPH</name>
<dbReference type="RefSeq" id="WP_257313251.1">
    <property type="nucleotide sequence ID" value="NZ_JANFDG010000004.1"/>
</dbReference>
<protein>
    <submittedName>
        <fullName evidence="4">ABC transporter ATP-binding protein</fullName>
    </submittedName>
</protein>
<evidence type="ECO:0000313" key="4">
    <source>
        <dbReference type="EMBL" id="MFC3073780.1"/>
    </source>
</evidence>